<dbReference type="AlphaFoldDB" id="A0A5E4Y889"/>
<dbReference type="Proteomes" id="UP000406256">
    <property type="component" value="Unassembled WGS sequence"/>
</dbReference>
<proteinExistence type="predicted"/>
<protein>
    <recommendedName>
        <fullName evidence="4">Deaminase</fullName>
    </recommendedName>
</protein>
<evidence type="ECO:0000313" key="2">
    <source>
        <dbReference type="EMBL" id="VVE44866.1"/>
    </source>
</evidence>
<dbReference type="OrthoDB" id="9814432at2"/>
<dbReference type="EMBL" id="CABPSB010000020">
    <property type="protein sequence ID" value="VVE44866.1"/>
    <property type="molecule type" value="Genomic_DNA"/>
</dbReference>
<feature type="region of interest" description="Disordered" evidence="1">
    <location>
        <begin position="22"/>
        <end position="59"/>
    </location>
</feature>
<sequence length="100" mass="11649">MRNILLLLLLLIAGTWWMRHNERKRMERPERNERDERMRTSPGSTGRTTARQSLPPAERMVRCSECDTYLPESESLPGPGDKHFCSAAHRDAHLAREHRA</sequence>
<evidence type="ECO:0008006" key="4">
    <source>
        <dbReference type="Google" id="ProtNLM"/>
    </source>
</evidence>
<dbReference type="InterPro" id="IPR049708">
    <property type="entry name" value="PP0621-like"/>
</dbReference>
<name>A0A5E4Y889_9BURK</name>
<feature type="compositionally biased region" description="Basic and acidic residues" evidence="1">
    <location>
        <begin position="24"/>
        <end position="39"/>
    </location>
</feature>
<dbReference type="RefSeq" id="WP_150670844.1">
    <property type="nucleotide sequence ID" value="NZ_CABPSB010000020.1"/>
</dbReference>
<accession>A0A5E4Y889</accession>
<gene>
    <name evidence="2" type="ORF">PAN31108_04352</name>
</gene>
<dbReference type="NCBIfam" id="NF041023">
    <property type="entry name" value="PP0621_fam"/>
    <property type="match status" value="1"/>
</dbReference>
<feature type="compositionally biased region" description="Polar residues" evidence="1">
    <location>
        <begin position="41"/>
        <end position="52"/>
    </location>
</feature>
<evidence type="ECO:0000313" key="3">
    <source>
        <dbReference type="Proteomes" id="UP000406256"/>
    </source>
</evidence>
<evidence type="ECO:0000256" key="1">
    <source>
        <dbReference type="SAM" id="MobiDB-lite"/>
    </source>
</evidence>
<reference evidence="2 3" key="1">
    <citation type="submission" date="2019-08" db="EMBL/GenBank/DDBJ databases">
        <authorList>
            <person name="Peeters C."/>
        </authorList>
    </citation>
    <scope>NUCLEOTIDE SEQUENCE [LARGE SCALE GENOMIC DNA]</scope>
    <source>
        <strain evidence="2 3">LMG 31108</strain>
    </source>
</reference>
<keyword evidence="3" id="KW-1185">Reference proteome</keyword>
<organism evidence="2 3">
    <name type="scientific">Pandoraea anhela</name>
    <dbReference type="NCBI Taxonomy" id="2508295"/>
    <lineage>
        <taxon>Bacteria</taxon>
        <taxon>Pseudomonadati</taxon>
        <taxon>Pseudomonadota</taxon>
        <taxon>Betaproteobacteria</taxon>
        <taxon>Burkholderiales</taxon>
        <taxon>Burkholderiaceae</taxon>
        <taxon>Pandoraea</taxon>
    </lineage>
</organism>